<organism evidence="1 2">
    <name type="scientific">Ambrosiozyma monospora</name>
    <name type="common">Yeast</name>
    <name type="synonym">Endomycopsis monosporus</name>
    <dbReference type="NCBI Taxonomy" id="43982"/>
    <lineage>
        <taxon>Eukaryota</taxon>
        <taxon>Fungi</taxon>
        <taxon>Dikarya</taxon>
        <taxon>Ascomycota</taxon>
        <taxon>Saccharomycotina</taxon>
        <taxon>Pichiomycetes</taxon>
        <taxon>Pichiales</taxon>
        <taxon>Pichiaceae</taxon>
        <taxon>Ambrosiozyma</taxon>
    </lineage>
</organism>
<sequence length="251" mass="28734">MTHLVVEASSALKLVPKFSPEIITINAEDMKNFMKGCEPCDSLKKISIFAIKLCLPGSVEKVSFDMVFKYRKKVAFPSNLRTLELGKNAAFSQLDITKCDKLESLIFMCCIRIDENHPQWKRLPKCLKSIEFQFNLLSGDRFDQFHTFGMTINDDMEDSTITFNNKEDMLLCINKDGFNDEAYEDIKNDMNIPTCVINNVRINALITAAKGRIFLISEKEDEKSIVTKDSTDLPFKLQRTTEDDIMILRST</sequence>
<reference evidence="1" key="1">
    <citation type="submission" date="2023-04" db="EMBL/GenBank/DDBJ databases">
        <title>Ambrosiozyma monospora NBRC 10751.</title>
        <authorList>
            <person name="Ichikawa N."/>
            <person name="Sato H."/>
            <person name="Tonouchi N."/>
        </authorList>
    </citation>
    <scope>NUCLEOTIDE SEQUENCE</scope>
    <source>
        <strain evidence="1">NBRC 10751</strain>
    </source>
</reference>
<comment type="caution">
    <text evidence="1">The sequence shown here is derived from an EMBL/GenBank/DDBJ whole genome shotgun (WGS) entry which is preliminary data.</text>
</comment>
<gene>
    <name evidence="1" type="ORF">Amon02_000307500</name>
</gene>
<keyword evidence="2" id="KW-1185">Reference proteome</keyword>
<accession>A0ACB5T113</accession>
<protein>
    <submittedName>
        <fullName evidence="1">Unnamed protein product</fullName>
    </submittedName>
</protein>
<evidence type="ECO:0000313" key="2">
    <source>
        <dbReference type="Proteomes" id="UP001165064"/>
    </source>
</evidence>
<dbReference type="EMBL" id="BSXS01001885">
    <property type="protein sequence ID" value="GME77548.1"/>
    <property type="molecule type" value="Genomic_DNA"/>
</dbReference>
<name>A0ACB5T113_AMBMO</name>
<evidence type="ECO:0000313" key="1">
    <source>
        <dbReference type="EMBL" id="GME77548.1"/>
    </source>
</evidence>
<dbReference type="Proteomes" id="UP001165064">
    <property type="component" value="Unassembled WGS sequence"/>
</dbReference>
<proteinExistence type="predicted"/>